<dbReference type="AlphaFoldDB" id="A0AA43ZCP4"/>
<evidence type="ECO:0000313" key="4">
    <source>
        <dbReference type="Proteomes" id="UP001155840"/>
    </source>
</evidence>
<dbReference type="Proteomes" id="UP001155840">
    <property type="component" value="Unassembled WGS sequence"/>
</dbReference>
<protein>
    <submittedName>
        <fullName evidence="3">YcbK family protein</fullName>
    </submittedName>
</protein>
<reference evidence="3" key="1">
    <citation type="submission" date="2020-03" db="EMBL/GenBank/DDBJ databases">
        <title>Ferranicluibacter endophyticum gen. nov., sp. nov., a new genus isolated from Rubus ulmifolius Schott. stem.</title>
        <authorList>
            <person name="Roca-Couso R."/>
            <person name="Flores-Felix J.D."/>
            <person name="Igual J.M."/>
            <person name="Rivas R."/>
        </authorList>
    </citation>
    <scope>NUCLEOTIDE SEQUENCE</scope>
    <source>
        <strain evidence="3">CRRU44</strain>
    </source>
</reference>
<dbReference type="EMBL" id="JAANCM010000002">
    <property type="protein sequence ID" value="NHT75402.1"/>
    <property type="molecule type" value="Genomic_DNA"/>
</dbReference>
<accession>A0AA43ZCP4</accession>
<dbReference type="InterPro" id="IPR013230">
    <property type="entry name" value="Peptidase_M15A_C"/>
</dbReference>
<feature type="compositionally biased region" description="Low complexity" evidence="1">
    <location>
        <begin position="17"/>
        <end position="48"/>
    </location>
</feature>
<evidence type="ECO:0000313" key="3">
    <source>
        <dbReference type="EMBL" id="NHT75402.1"/>
    </source>
</evidence>
<feature type="domain" description="Peptidase M15A C-terminal" evidence="2">
    <location>
        <begin position="180"/>
        <end position="283"/>
    </location>
</feature>
<dbReference type="InterPro" id="IPR009045">
    <property type="entry name" value="Zn_M74/Hedgehog-like"/>
</dbReference>
<feature type="region of interest" description="Disordered" evidence="1">
    <location>
        <begin position="17"/>
        <end position="58"/>
    </location>
</feature>
<evidence type="ECO:0000256" key="1">
    <source>
        <dbReference type="SAM" id="MobiDB-lite"/>
    </source>
</evidence>
<dbReference type="Gene3D" id="3.30.1380.10">
    <property type="match status" value="1"/>
</dbReference>
<dbReference type="Pfam" id="PF08291">
    <property type="entry name" value="Peptidase_M15_3"/>
    <property type="match status" value="1"/>
</dbReference>
<proteinExistence type="predicted"/>
<organism evidence="3 4">
    <name type="scientific">Ferranicluibacter rubi</name>
    <dbReference type="NCBI Taxonomy" id="2715133"/>
    <lineage>
        <taxon>Bacteria</taxon>
        <taxon>Pseudomonadati</taxon>
        <taxon>Pseudomonadota</taxon>
        <taxon>Alphaproteobacteria</taxon>
        <taxon>Hyphomicrobiales</taxon>
        <taxon>Rhizobiaceae</taxon>
        <taxon>Ferranicluibacter</taxon>
    </lineage>
</organism>
<keyword evidence="4" id="KW-1185">Reference proteome</keyword>
<comment type="caution">
    <text evidence="3">The sequence shown here is derived from an EMBL/GenBank/DDBJ whole genome shotgun (WGS) entry which is preliminary data.</text>
</comment>
<evidence type="ECO:0000259" key="2">
    <source>
        <dbReference type="Pfam" id="PF08291"/>
    </source>
</evidence>
<gene>
    <name evidence="3" type="ORF">G8E10_06520</name>
</gene>
<sequence length="299" mass="30843">MQGTGLQATSSSIFSVGGTAGASPVSGGGSSPASLFRAAPQSQAMSPLSPQPLPLQSTDAGYQVQGAATPASTNDMPAETALGSLRPAAVPQAVDATRASSSLIGLFGKSQGGADMSAPGKPANNKVLPGMAPQQVAALSYTTLPGIRARSMFATVDDTAENHDDNSPKVQMASLSGLARLAPSGLLLQTETVETGCFKPQLLNILKSVERHFGKKVLVTSGRRSLSHNIKVGGRPQSRHLTCEAADIQVAGVSKWDVATFLRASEGRGGVGTYCHTQSVHIDIGPRRDWNWACGPRDA</sequence>
<name>A0AA43ZCP4_9HYPH</name>
<dbReference type="SUPFAM" id="SSF55166">
    <property type="entry name" value="Hedgehog/DD-peptidase"/>
    <property type="match status" value="1"/>
</dbReference>